<dbReference type="EMBL" id="LAZR01036970">
    <property type="protein sequence ID" value="KKL23449.1"/>
    <property type="molecule type" value="Genomic_DNA"/>
</dbReference>
<feature type="domain" description="DUF7417" evidence="1">
    <location>
        <begin position="22"/>
        <end position="61"/>
    </location>
</feature>
<accession>A0A0F9BNI1</accession>
<evidence type="ECO:0000259" key="1">
    <source>
        <dbReference type="Pfam" id="PF24192"/>
    </source>
</evidence>
<comment type="caution">
    <text evidence="2">The sequence shown here is derived from an EMBL/GenBank/DDBJ whole genome shotgun (WGS) entry which is preliminary data.</text>
</comment>
<reference evidence="2" key="1">
    <citation type="journal article" date="2015" name="Nature">
        <title>Complex archaea that bridge the gap between prokaryotes and eukaryotes.</title>
        <authorList>
            <person name="Spang A."/>
            <person name="Saw J.H."/>
            <person name="Jorgensen S.L."/>
            <person name="Zaremba-Niedzwiedzka K."/>
            <person name="Martijn J."/>
            <person name="Lind A.E."/>
            <person name="van Eijk R."/>
            <person name="Schleper C."/>
            <person name="Guy L."/>
            <person name="Ettema T.J."/>
        </authorList>
    </citation>
    <scope>NUCLEOTIDE SEQUENCE</scope>
</reference>
<name>A0A0F9BNI1_9ZZZZ</name>
<dbReference type="Pfam" id="PF24192">
    <property type="entry name" value="DUF7417"/>
    <property type="match status" value="1"/>
</dbReference>
<proteinExistence type="predicted"/>
<dbReference type="AlphaFoldDB" id="A0A0F9BNI1"/>
<evidence type="ECO:0000313" key="2">
    <source>
        <dbReference type="EMBL" id="KKL23449.1"/>
    </source>
</evidence>
<gene>
    <name evidence="2" type="ORF">LCGC14_2425290</name>
</gene>
<organism evidence="2">
    <name type="scientific">marine sediment metagenome</name>
    <dbReference type="NCBI Taxonomy" id="412755"/>
    <lineage>
        <taxon>unclassified sequences</taxon>
        <taxon>metagenomes</taxon>
        <taxon>ecological metagenomes</taxon>
    </lineage>
</organism>
<sequence length="72" mass="8138">MDSFEATGIVEGFVECNSAEMMIEAWQYLVDTDMCWELQGWFGRAAKELLLNGTIKATTEISKRVLEGGWDD</sequence>
<protein>
    <recommendedName>
        <fullName evidence="1">DUF7417 domain-containing protein</fullName>
    </recommendedName>
</protein>
<dbReference type="InterPro" id="IPR055840">
    <property type="entry name" value="DUF7417"/>
</dbReference>